<feature type="domain" description="CBM21" evidence="2">
    <location>
        <begin position="415"/>
        <end position="530"/>
    </location>
</feature>
<dbReference type="PANTHER" id="PTHR12307">
    <property type="entry name" value="PROTEIN PHOSPHATASE 1 REGULATORY SUBUNIT"/>
    <property type="match status" value="1"/>
</dbReference>
<organism evidence="3 4">
    <name type="scientific">Paralvinella palmiformis</name>
    <dbReference type="NCBI Taxonomy" id="53620"/>
    <lineage>
        <taxon>Eukaryota</taxon>
        <taxon>Metazoa</taxon>
        <taxon>Spiralia</taxon>
        <taxon>Lophotrochozoa</taxon>
        <taxon>Annelida</taxon>
        <taxon>Polychaeta</taxon>
        <taxon>Sedentaria</taxon>
        <taxon>Canalipalpata</taxon>
        <taxon>Terebellida</taxon>
        <taxon>Terebelliformia</taxon>
        <taxon>Alvinellidae</taxon>
        <taxon>Paralvinella</taxon>
    </lineage>
</organism>
<feature type="compositionally biased region" description="Polar residues" evidence="1">
    <location>
        <begin position="360"/>
        <end position="370"/>
    </location>
</feature>
<evidence type="ECO:0000313" key="3">
    <source>
        <dbReference type="EMBL" id="KAK2160200.1"/>
    </source>
</evidence>
<dbReference type="Gene3D" id="2.60.40.2440">
    <property type="entry name" value="Carbohydrate binding type-21 domain"/>
    <property type="match status" value="1"/>
</dbReference>
<feature type="compositionally biased region" description="Acidic residues" evidence="1">
    <location>
        <begin position="284"/>
        <end position="295"/>
    </location>
</feature>
<name>A0AAD9JXW8_9ANNE</name>
<feature type="region of interest" description="Disordered" evidence="1">
    <location>
        <begin position="222"/>
        <end position="242"/>
    </location>
</feature>
<gene>
    <name evidence="3" type="ORF">LSH36_138g07005</name>
</gene>
<proteinExistence type="predicted"/>
<accession>A0AAD9JXW8</accession>
<dbReference type="GO" id="GO:0008157">
    <property type="term" value="F:protein phosphatase 1 binding"/>
    <property type="evidence" value="ECO:0007669"/>
    <property type="project" value="TreeGrafter"/>
</dbReference>
<dbReference type="PROSITE" id="PS51159">
    <property type="entry name" value="CBM21"/>
    <property type="match status" value="1"/>
</dbReference>
<protein>
    <recommendedName>
        <fullName evidence="2">CBM21 domain-containing protein</fullName>
    </recommendedName>
</protein>
<dbReference type="InterPro" id="IPR050782">
    <property type="entry name" value="PP1_regulatory_subunit_3"/>
</dbReference>
<sequence>MALDFDRYLFASDPGIDSLVIQKAYKEWSSYCYAGFGVRSAGGQPSSTESHSRWPPHLGDNSLKTAHITISTRIGGLVRAQHRRECVERDRVADDRSVLGHIGQDRSRMGDNTSITPPIKCQQADRKCIDISLSTQRGPALGLSGLRCQGAKNGLPVSRRLATETFPKCATWRPRTTPTLGRNGVSRIADVNSHLVVPKPTAIVTSSRSPLTAIDDVIEECSSAEEDSASEAEPPREVASSRRRKVAFADERGEPLVRCRVFERDQSPIVFCNITLESTSSDGDTTEDDDKESESDTASPGGEIKFTILADDTYRHLNRDIDKLKKLIDKHRRYFDSLRPNNDVTNGARCDDSKVGGSTGDETFSDSVDNLGTPIGSPEVTPRNDRRSSSILSTTAGAHDVGGYRFINFDLENFDDVGSGNTVTLRRLRVDRRDRFVAGDVRIRDPEENPTVFIRYTTDDWRTQCDVSGCRSPNTDETRSPGDLFRFRIPLDASHVTVNPVKLEFAICCRTVNGRAEFWDNNGGRNYVLDVSL</sequence>
<evidence type="ECO:0000256" key="1">
    <source>
        <dbReference type="SAM" id="MobiDB-lite"/>
    </source>
</evidence>
<feature type="region of interest" description="Disordered" evidence="1">
    <location>
        <begin position="345"/>
        <end position="390"/>
    </location>
</feature>
<reference evidence="3" key="1">
    <citation type="journal article" date="2023" name="Mol. Biol. Evol.">
        <title>Third-Generation Sequencing Reveals the Adaptive Role of the Epigenome in Three Deep-Sea Polychaetes.</title>
        <authorList>
            <person name="Perez M."/>
            <person name="Aroh O."/>
            <person name="Sun Y."/>
            <person name="Lan Y."/>
            <person name="Juniper S.K."/>
            <person name="Young C.R."/>
            <person name="Angers B."/>
            <person name="Qian P.Y."/>
        </authorList>
    </citation>
    <scope>NUCLEOTIDE SEQUENCE</scope>
    <source>
        <strain evidence="3">P08H-3</strain>
    </source>
</reference>
<evidence type="ECO:0000259" key="2">
    <source>
        <dbReference type="PROSITE" id="PS51159"/>
    </source>
</evidence>
<evidence type="ECO:0000313" key="4">
    <source>
        <dbReference type="Proteomes" id="UP001208570"/>
    </source>
</evidence>
<dbReference type="EMBL" id="JAODUP010000138">
    <property type="protein sequence ID" value="KAK2160200.1"/>
    <property type="molecule type" value="Genomic_DNA"/>
</dbReference>
<dbReference type="PANTHER" id="PTHR12307:SF36">
    <property type="entry name" value="GLYCOGEN-BINDING SUBUNIT 76A"/>
    <property type="match status" value="1"/>
</dbReference>
<dbReference type="AlphaFoldDB" id="A0AAD9JXW8"/>
<dbReference type="Proteomes" id="UP001208570">
    <property type="component" value="Unassembled WGS sequence"/>
</dbReference>
<dbReference type="InterPro" id="IPR005036">
    <property type="entry name" value="CBM21_dom"/>
</dbReference>
<dbReference type="GO" id="GO:0000164">
    <property type="term" value="C:protein phosphatase type 1 complex"/>
    <property type="evidence" value="ECO:0007669"/>
    <property type="project" value="TreeGrafter"/>
</dbReference>
<comment type="caution">
    <text evidence="3">The sequence shown here is derived from an EMBL/GenBank/DDBJ whole genome shotgun (WGS) entry which is preliminary data.</text>
</comment>
<dbReference type="InterPro" id="IPR038175">
    <property type="entry name" value="CBM21_dom_sf"/>
</dbReference>
<keyword evidence="4" id="KW-1185">Reference proteome</keyword>
<dbReference type="Pfam" id="PF03370">
    <property type="entry name" value="CBM_21"/>
    <property type="match status" value="1"/>
</dbReference>
<feature type="region of interest" description="Disordered" evidence="1">
    <location>
        <begin position="275"/>
        <end position="303"/>
    </location>
</feature>